<evidence type="ECO:0000256" key="13">
    <source>
        <dbReference type="ARBA" id="ARBA00034099"/>
    </source>
</evidence>
<feature type="transmembrane region" description="Helical" evidence="14">
    <location>
        <begin position="282"/>
        <end position="300"/>
    </location>
</feature>
<dbReference type="Gene3D" id="1.20.58.390">
    <property type="entry name" value="Neurotransmitter-gated ion-channel transmembrane domain"/>
    <property type="match status" value="1"/>
</dbReference>
<dbReference type="PROSITE" id="PS00236">
    <property type="entry name" value="NEUROTR_ION_CHANNEL"/>
    <property type="match status" value="1"/>
</dbReference>
<comment type="subcellular location">
    <subcellularLocation>
        <location evidence="13">Synaptic cell membrane</location>
        <topology evidence="13">Multi-pass membrane protein</topology>
    </subcellularLocation>
</comment>
<evidence type="ECO:0000256" key="7">
    <source>
        <dbReference type="ARBA" id="ARBA00023136"/>
    </source>
</evidence>
<dbReference type="Pfam" id="PF02932">
    <property type="entry name" value="Neur_chan_memb"/>
    <property type="match status" value="1"/>
</dbReference>
<keyword evidence="2" id="KW-1003">Cell membrane</keyword>
<dbReference type="SUPFAM" id="SSF90112">
    <property type="entry name" value="Neurotransmitter-gated ion-channel transmembrane pore"/>
    <property type="match status" value="1"/>
</dbReference>
<dbReference type="OrthoDB" id="6270741at2759"/>
<evidence type="ECO:0000256" key="11">
    <source>
        <dbReference type="ARBA" id="ARBA00023286"/>
    </source>
</evidence>
<keyword evidence="7 14" id="KW-0472">Membrane</keyword>
<accession>A0A7I8VV72</accession>
<dbReference type="InterPro" id="IPR002394">
    <property type="entry name" value="Nicotinic_acetylcholine_rcpt"/>
</dbReference>
<evidence type="ECO:0000256" key="3">
    <source>
        <dbReference type="ARBA" id="ARBA00022692"/>
    </source>
</evidence>
<dbReference type="SUPFAM" id="SSF63712">
    <property type="entry name" value="Nicotinic receptor ligand binding domain-like"/>
    <property type="match status" value="1"/>
</dbReference>
<organism evidence="17 18">
    <name type="scientific">Dimorphilus gyrociliatus</name>
    <dbReference type="NCBI Taxonomy" id="2664684"/>
    <lineage>
        <taxon>Eukaryota</taxon>
        <taxon>Metazoa</taxon>
        <taxon>Spiralia</taxon>
        <taxon>Lophotrochozoa</taxon>
        <taxon>Annelida</taxon>
        <taxon>Polychaeta</taxon>
        <taxon>Polychaeta incertae sedis</taxon>
        <taxon>Dinophilidae</taxon>
        <taxon>Dimorphilus</taxon>
    </lineage>
</organism>
<dbReference type="EMBL" id="CAJFCJ010000012">
    <property type="protein sequence ID" value="CAD5120183.1"/>
    <property type="molecule type" value="Genomic_DNA"/>
</dbReference>
<feature type="signal peptide" evidence="14">
    <location>
        <begin position="1"/>
        <end position="22"/>
    </location>
</feature>
<dbReference type="InterPro" id="IPR006202">
    <property type="entry name" value="Neur_chan_lig-bd"/>
</dbReference>
<keyword evidence="9" id="KW-0675">Receptor</keyword>
<keyword evidence="8" id="KW-1015">Disulfide bond</keyword>
<evidence type="ECO:0000256" key="5">
    <source>
        <dbReference type="ARBA" id="ARBA00023018"/>
    </source>
</evidence>
<dbReference type="InterPro" id="IPR018000">
    <property type="entry name" value="Neurotransmitter_ion_chnl_CS"/>
</dbReference>
<evidence type="ECO:0000256" key="10">
    <source>
        <dbReference type="ARBA" id="ARBA00023180"/>
    </source>
</evidence>
<dbReference type="CDD" id="cd18997">
    <property type="entry name" value="LGIC_ECD_nAChR"/>
    <property type="match status" value="1"/>
</dbReference>
<evidence type="ECO:0000256" key="14">
    <source>
        <dbReference type="RuleBase" id="RU000687"/>
    </source>
</evidence>
<dbReference type="FunFam" id="2.70.170.10:FF:000028">
    <property type="entry name" value="AcetylCholine Receptor"/>
    <property type="match status" value="1"/>
</dbReference>
<comment type="caution">
    <text evidence="17">The sequence shown here is derived from an EMBL/GenBank/DDBJ whole genome shotgun (WGS) entry which is preliminary data.</text>
</comment>
<evidence type="ECO:0000259" key="15">
    <source>
        <dbReference type="Pfam" id="PF02931"/>
    </source>
</evidence>
<dbReference type="InterPro" id="IPR006201">
    <property type="entry name" value="Neur_channel"/>
</dbReference>
<evidence type="ECO:0000256" key="1">
    <source>
        <dbReference type="ARBA" id="ARBA00022448"/>
    </source>
</evidence>
<feature type="transmembrane region" description="Helical" evidence="14">
    <location>
        <begin position="253"/>
        <end position="275"/>
    </location>
</feature>
<dbReference type="FunFam" id="1.20.58.390:FF:000043">
    <property type="entry name" value="AcetylCholine Receptor"/>
    <property type="match status" value="1"/>
</dbReference>
<name>A0A7I8VV72_9ANNE</name>
<evidence type="ECO:0000256" key="8">
    <source>
        <dbReference type="ARBA" id="ARBA00023157"/>
    </source>
</evidence>
<keyword evidence="11" id="KW-1071">Ligand-gated ion channel</keyword>
<keyword evidence="3 14" id="KW-0812">Transmembrane</keyword>
<evidence type="ECO:0000256" key="2">
    <source>
        <dbReference type="ARBA" id="ARBA00022475"/>
    </source>
</evidence>
<feature type="transmembrane region" description="Helical" evidence="14">
    <location>
        <begin position="435"/>
        <end position="458"/>
    </location>
</feature>
<evidence type="ECO:0000313" key="18">
    <source>
        <dbReference type="Proteomes" id="UP000549394"/>
    </source>
</evidence>
<evidence type="ECO:0000256" key="4">
    <source>
        <dbReference type="ARBA" id="ARBA00022989"/>
    </source>
</evidence>
<dbReference type="CDD" id="cd19051">
    <property type="entry name" value="LGIC_TM_cation"/>
    <property type="match status" value="1"/>
</dbReference>
<keyword evidence="18" id="KW-1185">Reference proteome</keyword>
<proteinExistence type="inferred from homology"/>
<dbReference type="InterPro" id="IPR038050">
    <property type="entry name" value="Neuro_actylchol_rec"/>
</dbReference>
<gene>
    <name evidence="17" type="ORF">DGYR_LOCUS8310</name>
</gene>
<comment type="similarity">
    <text evidence="14">Belongs to the ligand-gated ion channel (TC 1.A.9) family.</text>
</comment>
<dbReference type="PANTHER" id="PTHR18945">
    <property type="entry name" value="NEUROTRANSMITTER GATED ION CHANNEL"/>
    <property type="match status" value="1"/>
</dbReference>
<dbReference type="Pfam" id="PF02931">
    <property type="entry name" value="Neur_chan_LBD"/>
    <property type="match status" value="1"/>
</dbReference>
<dbReference type="PRINTS" id="PR00254">
    <property type="entry name" value="NICOTINICR"/>
</dbReference>
<dbReference type="Gene3D" id="2.70.170.10">
    <property type="entry name" value="Neurotransmitter-gated ion-channel ligand-binding domain"/>
    <property type="match status" value="1"/>
</dbReference>
<evidence type="ECO:0000256" key="6">
    <source>
        <dbReference type="ARBA" id="ARBA00023065"/>
    </source>
</evidence>
<dbReference type="InterPro" id="IPR036734">
    <property type="entry name" value="Neur_chan_lig-bd_sf"/>
</dbReference>
<sequence>MRTSVALLSSLLILVLFEGVCSMKKGRKKTKNREKSKVHFSTEYDLVQDLLTNYDPIVRPRYNSSETVVVRIRFSLQQIYDLDEKRQILAISGWLTAEWLDEFLMWDPEEYGNISSLVLDPRHIWTPSLAIGNSADRMFQTYRHFWITVRSTGEARWQPGGTFAFTCALDMNYYPFDNQYCTMEVETWHYNSEKLQFNISKHEFGLETYLQHGEWEVYKTLVRYENVEYKYYQDEQFPEVFFSIFIRRKYTFYFMYILLPCIMLSFVLLMTFLLPADSGEKVNLGVSILVAFSVFLLIVAEKVPDTSDAVPIIAIYLMYFMAITALSVMASTIVLKLHFKGSEKKPPKWLQSFVFDCLAPLLCQKSHTHWHTKQQLRNSITMTFVSSPSENECKPMKEVCACSETESERGSADEKAKREKITQEWKKIAEVIDHLFFCTFLFLIILPLGGLVVFAHIFHTTESDIK</sequence>
<dbReference type="GO" id="GO:0022848">
    <property type="term" value="F:acetylcholine-gated monoatomic cation-selective channel activity"/>
    <property type="evidence" value="ECO:0007669"/>
    <property type="project" value="InterPro"/>
</dbReference>
<keyword evidence="6 14" id="KW-0406">Ion transport</keyword>
<keyword evidence="4 14" id="KW-1133">Transmembrane helix</keyword>
<feature type="domain" description="Neurotransmitter-gated ion-channel ligand-binding" evidence="15">
    <location>
        <begin position="44"/>
        <end position="250"/>
    </location>
</feature>
<dbReference type="InterPro" id="IPR036719">
    <property type="entry name" value="Neuro-gated_channel_TM_sf"/>
</dbReference>
<dbReference type="GO" id="GO:0045211">
    <property type="term" value="C:postsynaptic membrane"/>
    <property type="evidence" value="ECO:0007669"/>
    <property type="project" value="InterPro"/>
</dbReference>
<keyword evidence="14" id="KW-0732">Signal</keyword>
<evidence type="ECO:0000313" key="17">
    <source>
        <dbReference type="EMBL" id="CAD5120183.1"/>
    </source>
</evidence>
<dbReference type="PRINTS" id="PR00252">
    <property type="entry name" value="NRIONCHANNEL"/>
</dbReference>
<evidence type="ECO:0000256" key="12">
    <source>
        <dbReference type="ARBA" id="ARBA00023303"/>
    </source>
</evidence>
<evidence type="ECO:0000259" key="16">
    <source>
        <dbReference type="Pfam" id="PF02932"/>
    </source>
</evidence>
<evidence type="ECO:0000256" key="9">
    <source>
        <dbReference type="ARBA" id="ARBA00023170"/>
    </source>
</evidence>
<dbReference type="InterPro" id="IPR006029">
    <property type="entry name" value="Neurotrans-gated_channel_TM"/>
</dbReference>
<keyword evidence="5" id="KW-0770">Synapse</keyword>
<feature type="domain" description="Neurotransmitter-gated ion-channel transmembrane" evidence="16">
    <location>
        <begin position="257"/>
        <end position="400"/>
    </location>
</feature>
<keyword evidence="10" id="KW-0325">Glycoprotein</keyword>
<feature type="chain" id="PRO_5029944093" evidence="14">
    <location>
        <begin position="23"/>
        <end position="466"/>
    </location>
</feature>
<dbReference type="Proteomes" id="UP000549394">
    <property type="component" value="Unassembled WGS sequence"/>
</dbReference>
<keyword evidence="12 14" id="KW-0407">Ion channel</keyword>
<protein>
    <submittedName>
        <fullName evidence="17">DgyrCDS8757</fullName>
    </submittedName>
</protein>
<dbReference type="AlphaFoldDB" id="A0A7I8VV72"/>
<keyword evidence="1 14" id="KW-0813">Transport</keyword>
<feature type="transmembrane region" description="Helical" evidence="14">
    <location>
        <begin position="312"/>
        <end position="335"/>
    </location>
</feature>
<dbReference type="GO" id="GO:0004888">
    <property type="term" value="F:transmembrane signaling receptor activity"/>
    <property type="evidence" value="ECO:0007669"/>
    <property type="project" value="InterPro"/>
</dbReference>
<reference evidence="17 18" key="1">
    <citation type="submission" date="2020-08" db="EMBL/GenBank/DDBJ databases">
        <authorList>
            <person name="Hejnol A."/>
        </authorList>
    </citation>
    <scope>NUCLEOTIDE SEQUENCE [LARGE SCALE GENOMIC DNA]</scope>
</reference>